<dbReference type="PANTHER" id="PTHR42852">
    <property type="entry name" value="THIOL:DISULFIDE INTERCHANGE PROTEIN DSBE"/>
    <property type="match status" value="1"/>
</dbReference>
<organism evidence="3 4">
    <name type="scientific">Belliella marina</name>
    <dbReference type="NCBI Taxonomy" id="1644146"/>
    <lineage>
        <taxon>Bacteria</taxon>
        <taxon>Pseudomonadati</taxon>
        <taxon>Bacteroidota</taxon>
        <taxon>Cytophagia</taxon>
        <taxon>Cytophagales</taxon>
        <taxon>Cyclobacteriaceae</taxon>
        <taxon>Belliella</taxon>
    </lineage>
</organism>
<dbReference type="InterPro" id="IPR000866">
    <property type="entry name" value="AhpC/TSA"/>
</dbReference>
<dbReference type="Gene3D" id="1.25.40.10">
    <property type="entry name" value="Tetratricopeptide repeat domain"/>
    <property type="match status" value="1"/>
</dbReference>
<evidence type="ECO:0000313" key="3">
    <source>
        <dbReference type="EMBL" id="MFD2036276.1"/>
    </source>
</evidence>
<reference evidence="4" key="1">
    <citation type="journal article" date="2019" name="Int. J. Syst. Evol. Microbiol.">
        <title>The Global Catalogue of Microorganisms (GCM) 10K type strain sequencing project: providing services to taxonomists for standard genome sequencing and annotation.</title>
        <authorList>
            <consortium name="The Broad Institute Genomics Platform"/>
            <consortium name="The Broad Institute Genome Sequencing Center for Infectious Disease"/>
            <person name="Wu L."/>
            <person name="Ma J."/>
        </authorList>
    </citation>
    <scope>NUCLEOTIDE SEQUENCE [LARGE SCALE GENOMIC DNA]</scope>
    <source>
        <strain evidence="4">CGMCC 1.15180</strain>
    </source>
</reference>
<dbReference type="InterPro" id="IPR011990">
    <property type="entry name" value="TPR-like_helical_dom_sf"/>
</dbReference>
<dbReference type="Pfam" id="PF00578">
    <property type="entry name" value="AhpC-TSA"/>
    <property type="match status" value="1"/>
</dbReference>
<feature type="domain" description="Thioredoxin" evidence="2">
    <location>
        <begin position="325"/>
        <end position="477"/>
    </location>
</feature>
<evidence type="ECO:0000256" key="1">
    <source>
        <dbReference type="SAM" id="SignalP"/>
    </source>
</evidence>
<feature type="chain" id="PRO_5047187499" evidence="1">
    <location>
        <begin position="18"/>
        <end position="477"/>
    </location>
</feature>
<evidence type="ECO:0000259" key="2">
    <source>
        <dbReference type="PROSITE" id="PS51352"/>
    </source>
</evidence>
<accession>A0ABW4VQ74</accession>
<dbReference type="Gene3D" id="3.40.30.10">
    <property type="entry name" value="Glutaredoxin"/>
    <property type="match status" value="1"/>
</dbReference>
<keyword evidence="4" id="KW-1185">Reference proteome</keyword>
<gene>
    <name evidence="3" type="ORF">ACFSKL_15845</name>
</gene>
<dbReference type="SUPFAM" id="SSF52833">
    <property type="entry name" value="Thioredoxin-like"/>
    <property type="match status" value="1"/>
</dbReference>
<dbReference type="PANTHER" id="PTHR42852:SF17">
    <property type="entry name" value="THIOREDOXIN-LIKE PROTEIN HI_1115"/>
    <property type="match status" value="1"/>
</dbReference>
<evidence type="ECO:0000313" key="4">
    <source>
        <dbReference type="Proteomes" id="UP001597361"/>
    </source>
</evidence>
<proteinExistence type="predicted"/>
<dbReference type="InterPro" id="IPR050553">
    <property type="entry name" value="Thioredoxin_ResA/DsbE_sf"/>
</dbReference>
<sequence length="477" mass="54000">MKYILILLLLFCSPVFAQEENNHYEALLNSENESDKKQLKKELYQLLDSEEEENWITAFQYFHKLDDRKVADSINVAMVEKFPLGIMARNQDLRKIMGEKDAQSKEALFQTFMETFPPENFKDGSMIYDYGLNSLATTLASAKNSDKAIKYARMVEHPMMSSNTFVQVADILMTNGQRELATELYVETIEKTKDYVDKADPNNEEFAYVKMGLAGFMDKYAGILLEDGNAEKALTYLEKAHEISDEKGKVNLNGRYAKVLTALGREKEAFEKLAESYSHGLATEEMKEDMKALYFTYHENGDYAAYIENLGKQLKSKLQVELAEIMMDEPAPQFSLKDLDGNTVSLASLKGKVVIIDFWATWCGPCIKSFPSMKKAVNRFAENPDVAFLFVHTWETDKDPINSVKQFVSDNDYPFHVLMDLKNEDGKNEVVSAFGISGIPTKIILDKEGNIRFKVSGFSGGEDAAVEEIAMMIDLIG</sequence>
<name>A0ABW4VQ74_9BACT</name>
<dbReference type="InterPro" id="IPR013766">
    <property type="entry name" value="Thioredoxin_domain"/>
</dbReference>
<dbReference type="InterPro" id="IPR036249">
    <property type="entry name" value="Thioredoxin-like_sf"/>
</dbReference>
<dbReference type="Proteomes" id="UP001597361">
    <property type="component" value="Unassembled WGS sequence"/>
</dbReference>
<dbReference type="CDD" id="cd02966">
    <property type="entry name" value="TlpA_like_family"/>
    <property type="match status" value="1"/>
</dbReference>
<comment type="caution">
    <text evidence="3">The sequence shown here is derived from an EMBL/GenBank/DDBJ whole genome shotgun (WGS) entry which is preliminary data.</text>
</comment>
<protein>
    <submittedName>
        <fullName evidence="3">Redoxin family protein</fullName>
    </submittedName>
</protein>
<dbReference type="EMBL" id="JBHUHR010000039">
    <property type="protein sequence ID" value="MFD2036276.1"/>
    <property type="molecule type" value="Genomic_DNA"/>
</dbReference>
<keyword evidence="1" id="KW-0732">Signal</keyword>
<dbReference type="PROSITE" id="PS51352">
    <property type="entry name" value="THIOREDOXIN_2"/>
    <property type="match status" value="1"/>
</dbReference>
<dbReference type="SUPFAM" id="SSF48452">
    <property type="entry name" value="TPR-like"/>
    <property type="match status" value="1"/>
</dbReference>
<dbReference type="RefSeq" id="WP_376887304.1">
    <property type="nucleotide sequence ID" value="NZ_JBHUHR010000039.1"/>
</dbReference>
<feature type="signal peptide" evidence="1">
    <location>
        <begin position="1"/>
        <end position="17"/>
    </location>
</feature>